<dbReference type="CDD" id="cd00093">
    <property type="entry name" value="HTH_XRE"/>
    <property type="match status" value="1"/>
</dbReference>
<dbReference type="InterPro" id="IPR001387">
    <property type="entry name" value="Cro/C1-type_HTH"/>
</dbReference>
<dbReference type="Gene3D" id="1.10.260.40">
    <property type="entry name" value="lambda repressor-like DNA-binding domains"/>
    <property type="match status" value="1"/>
</dbReference>
<dbReference type="EMBL" id="FRCP01000009">
    <property type="protein sequence ID" value="SHM40586.1"/>
    <property type="molecule type" value="Genomic_DNA"/>
</dbReference>
<organism evidence="3 4">
    <name type="scientific">Anaerosporobacter mobilis DSM 15930</name>
    <dbReference type="NCBI Taxonomy" id="1120996"/>
    <lineage>
        <taxon>Bacteria</taxon>
        <taxon>Bacillati</taxon>
        <taxon>Bacillota</taxon>
        <taxon>Clostridia</taxon>
        <taxon>Lachnospirales</taxon>
        <taxon>Lachnospiraceae</taxon>
        <taxon>Anaerosporobacter</taxon>
    </lineage>
</organism>
<evidence type="ECO:0000256" key="1">
    <source>
        <dbReference type="ARBA" id="ARBA00023125"/>
    </source>
</evidence>
<dbReference type="PANTHER" id="PTHR46558:SF13">
    <property type="entry name" value="HTH-TYPE TRANSCRIPTIONAL REGULATOR IMMR"/>
    <property type="match status" value="1"/>
</dbReference>
<protein>
    <submittedName>
        <fullName evidence="3">Helix-turn-helix</fullName>
    </submittedName>
</protein>
<dbReference type="AlphaFoldDB" id="A0A1M7IID6"/>
<dbReference type="Proteomes" id="UP000184038">
    <property type="component" value="Unassembled WGS sequence"/>
</dbReference>
<sequence length="112" mass="13026">MDIGNRLAKQRKKYGYTQKQLADKLNLSQQIISNIEREASAPDIHFLKATADLYKITIDELIGREAIYETKSSTEKQILDVVREMNDYEKELSLGLVNQIVQNRKKNKDKNR</sequence>
<dbReference type="SUPFAM" id="SSF47413">
    <property type="entry name" value="lambda repressor-like DNA-binding domains"/>
    <property type="match status" value="1"/>
</dbReference>
<dbReference type="InterPro" id="IPR010982">
    <property type="entry name" value="Lambda_DNA-bd_dom_sf"/>
</dbReference>
<evidence type="ECO:0000313" key="3">
    <source>
        <dbReference type="EMBL" id="SHM40586.1"/>
    </source>
</evidence>
<reference evidence="3 4" key="1">
    <citation type="submission" date="2016-11" db="EMBL/GenBank/DDBJ databases">
        <authorList>
            <person name="Jaros S."/>
            <person name="Januszkiewicz K."/>
            <person name="Wedrychowicz H."/>
        </authorList>
    </citation>
    <scope>NUCLEOTIDE SEQUENCE [LARGE SCALE GENOMIC DNA]</scope>
    <source>
        <strain evidence="3 4">DSM 15930</strain>
    </source>
</reference>
<keyword evidence="4" id="KW-1185">Reference proteome</keyword>
<dbReference type="PANTHER" id="PTHR46558">
    <property type="entry name" value="TRACRIPTIONAL REGULATORY PROTEIN-RELATED-RELATED"/>
    <property type="match status" value="1"/>
</dbReference>
<keyword evidence="1" id="KW-0238">DNA-binding</keyword>
<evidence type="ECO:0000313" key="4">
    <source>
        <dbReference type="Proteomes" id="UP000184038"/>
    </source>
</evidence>
<dbReference type="RefSeq" id="WP_073286545.1">
    <property type="nucleotide sequence ID" value="NZ_FRCP01000009.1"/>
</dbReference>
<dbReference type="OrthoDB" id="2222263at2"/>
<dbReference type="PROSITE" id="PS50943">
    <property type="entry name" value="HTH_CROC1"/>
    <property type="match status" value="1"/>
</dbReference>
<proteinExistence type="predicted"/>
<evidence type="ECO:0000259" key="2">
    <source>
        <dbReference type="PROSITE" id="PS50943"/>
    </source>
</evidence>
<gene>
    <name evidence="3" type="ORF">SAMN02746066_01888</name>
</gene>
<dbReference type="GO" id="GO:0003677">
    <property type="term" value="F:DNA binding"/>
    <property type="evidence" value="ECO:0007669"/>
    <property type="project" value="UniProtKB-KW"/>
</dbReference>
<dbReference type="STRING" id="1120996.SAMN02746066_01888"/>
<feature type="domain" description="HTH cro/C1-type" evidence="2">
    <location>
        <begin position="7"/>
        <end position="61"/>
    </location>
</feature>
<dbReference type="SMART" id="SM00530">
    <property type="entry name" value="HTH_XRE"/>
    <property type="match status" value="1"/>
</dbReference>
<accession>A0A1M7IID6</accession>
<name>A0A1M7IID6_9FIRM</name>
<dbReference type="Pfam" id="PF01381">
    <property type="entry name" value="HTH_3"/>
    <property type="match status" value="1"/>
</dbReference>